<dbReference type="GO" id="GO:0010497">
    <property type="term" value="P:plasmodesmata-mediated intercellular transport"/>
    <property type="evidence" value="ECO:0007669"/>
    <property type="project" value="TreeGrafter"/>
</dbReference>
<evidence type="ECO:0000313" key="11">
    <source>
        <dbReference type="Proteomes" id="UP001370490"/>
    </source>
</evidence>
<dbReference type="AlphaFoldDB" id="A0AAN8VFJ0"/>
<evidence type="ECO:0000256" key="1">
    <source>
        <dbReference type="ARBA" id="ARBA00004251"/>
    </source>
</evidence>
<gene>
    <name evidence="10" type="ORF">RJ641_005151</name>
</gene>
<evidence type="ECO:0000313" key="10">
    <source>
        <dbReference type="EMBL" id="KAK6928946.1"/>
    </source>
</evidence>
<keyword evidence="6" id="KW-1015">Disulfide bond</keyword>
<evidence type="ECO:0000256" key="4">
    <source>
        <dbReference type="ARBA" id="ARBA00022737"/>
    </source>
</evidence>
<reference evidence="10 11" key="1">
    <citation type="submission" date="2023-12" db="EMBL/GenBank/DDBJ databases">
        <title>A high-quality genome assembly for Dillenia turbinata (Dilleniales).</title>
        <authorList>
            <person name="Chanderbali A."/>
        </authorList>
    </citation>
    <scope>NUCLEOTIDE SEQUENCE [LARGE SCALE GENOMIC DNA]</scope>
    <source>
        <strain evidence="10">LSX21</strain>
        <tissue evidence="10">Leaf</tissue>
    </source>
</reference>
<dbReference type="EMBL" id="JBAMMX010000013">
    <property type="protein sequence ID" value="KAK6928946.1"/>
    <property type="molecule type" value="Genomic_DNA"/>
</dbReference>
<dbReference type="PANTHER" id="PTHR32080">
    <property type="entry name" value="ANTIFUNGAL PROTEIN GINKBILOBIN-2-LIKE"/>
    <property type="match status" value="1"/>
</dbReference>
<dbReference type="GO" id="GO:0005886">
    <property type="term" value="C:plasma membrane"/>
    <property type="evidence" value="ECO:0007669"/>
    <property type="project" value="UniProtKB-SubCell"/>
</dbReference>
<keyword evidence="3" id="KW-0732">Signal</keyword>
<evidence type="ECO:0000259" key="9">
    <source>
        <dbReference type="PROSITE" id="PS51473"/>
    </source>
</evidence>
<sequence length="182" mass="20510">MLRGLVRSSFVGNNLYGPLTKDCNIDGIAAPSYAENALYNEDNNGMISMWFYVDQKFPDPYKVYTQTLKALFDCLISQSQTHNFYKTTSGSAQSAITGLFQCRGDLGTKDCLNCVNKLPETSNKVCGKKIAARVQLSGCYLRYEMEWFRTVSGTEMLYKFCGSRQVSERGFVEKSETAFHLD</sequence>
<dbReference type="GO" id="GO:0009506">
    <property type="term" value="C:plasmodesma"/>
    <property type="evidence" value="ECO:0007669"/>
    <property type="project" value="UniProtKB-SubCell"/>
</dbReference>
<evidence type="ECO:0000256" key="7">
    <source>
        <dbReference type="ARBA" id="ARBA00024184"/>
    </source>
</evidence>
<dbReference type="Pfam" id="PF01657">
    <property type="entry name" value="Stress-antifung"/>
    <property type="match status" value="1"/>
</dbReference>
<evidence type="ECO:0000256" key="6">
    <source>
        <dbReference type="ARBA" id="ARBA00023157"/>
    </source>
</evidence>
<dbReference type="InterPro" id="IPR002902">
    <property type="entry name" value="GNK2"/>
</dbReference>
<dbReference type="InterPro" id="IPR038408">
    <property type="entry name" value="GNK2_sf"/>
</dbReference>
<organism evidence="10 11">
    <name type="scientific">Dillenia turbinata</name>
    <dbReference type="NCBI Taxonomy" id="194707"/>
    <lineage>
        <taxon>Eukaryota</taxon>
        <taxon>Viridiplantae</taxon>
        <taxon>Streptophyta</taxon>
        <taxon>Embryophyta</taxon>
        <taxon>Tracheophyta</taxon>
        <taxon>Spermatophyta</taxon>
        <taxon>Magnoliopsida</taxon>
        <taxon>eudicotyledons</taxon>
        <taxon>Gunneridae</taxon>
        <taxon>Pentapetalae</taxon>
        <taxon>Dilleniales</taxon>
        <taxon>Dilleniaceae</taxon>
        <taxon>Dillenia</taxon>
    </lineage>
</organism>
<dbReference type="Proteomes" id="UP001370490">
    <property type="component" value="Unassembled WGS sequence"/>
</dbReference>
<evidence type="ECO:0000256" key="5">
    <source>
        <dbReference type="ARBA" id="ARBA00022949"/>
    </source>
</evidence>
<feature type="domain" description="Gnk2-homologous" evidence="9">
    <location>
        <begin position="45"/>
        <end position="148"/>
    </location>
</feature>
<comment type="similarity">
    <text evidence="8">Belongs to the cysteine-rich repeat secretory protein family. Plasmodesmata-located proteins (PDLD) subfamily.</text>
</comment>
<protein>
    <submittedName>
        <fullName evidence="10">Gnk2-homologous domain</fullName>
    </submittedName>
</protein>
<comment type="caution">
    <text evidence="10">The sequence shown here is derived from an EMBL/GenBank/DDBJ whole genome shotgun (WGS) entry which is preliminary data.</text>
</comment>
<keyword evidence="11" id="KW-1185">Reference proteome</keyword>
<keyword evidence="2" id="KW-0945">Host-virus interaction</keyword>
<evidence type="ECO:0000256" key="2">
    <source>
        <dbReference type="ARBA" id="ARBA00022581"/>
    </source>
</evidence>
<evidence type="ECO:0000256" key="3">
    <source>
        <dbReference type="ARBA" id="ARBA00022729"/>
    </source>
</evidence>
<evidence type="ECO:0000256" key="8">
    <source>
        <dbReference type="ARBA" id="ARBA00038393"/>
    </source>
</evidence>
<dbReference type="GO" id="GO:0046739">
    <property type="term" value="P:transport of virus in multicellular host"/>
    <property type="evidence" value="ECO:0007669"/>
    <property type="project" value="TreeGrafter"/>
</dbReference>
<proteinExistence type="inferred from homology"/>
<comment type="subcellular location">
    <subcellularLocation>
        <location evidence="7">Cell junction</location>
        <location evidence="7">Plasmodesma</location>
    </subcellularLocation>
    <subcellularLocation>
        <location evidence="1">Cell membrane</location>
        <topology evidence="1">Single-pass type I membrane protein</topology>
    </subcellularLocation>
</comment>
<name>A0AAN8VFJ0_9MAGN</name>
<dbReference type="CDD" id="cd23509">
    <property type="entry name" value="Gnk2-like"/>
    <property type="match status" value="1"/>
</dbReference>
<dbReference type="InterPro" id="IPR051378">
    <property type="entry name" value="Cell2Cell_Antifungal"/>
</dbReference>
<accession>A0AAN8VFJ0</accession>
<dbReference type="PANTHER" id="PTHR32080:SF36">
    <property type="entry name" value="PLASMODESMATA-LOCATED PROTEIN 1"/>
    <property type="match status" value="1"/>
</dbReference>
<keyword evidence="4" id="KW-0677">Repeat</keyword>
<keyword evidence="5" id="KW-0965">Cell junction</keyword>
<dbReference type="Gene3D" id="3.30.430.20">
    <property type="entry name" value="Gnk2 domain, C-X8-C-X2-C motif"/>
    <property type="match status" value="1"/>
</dbReference>
<dbReference type="PROSITE" id="PS51473">
    <property type="entry name" value="GNK2"/>
    <property type="match status" value="1"/>
</dbReference>